<evidence type="ECO:0000256" key="2">
    <source>
        <dbReference type="ARBA" id="ARBA00022801"/>
    </source>
</evidence>
<dbReference type="InterPro" id="IPR005502">
    <property type="entry name" value="Ribosyl_crysJ1"/>
</dbReference>
<name>A0A1M6J8S9_9FIRM</name>
<accession>A0A1M6J8S9</accession>
<dbReference type="EMBL" id="FQZM01000034">
    <property type="protein sequence ID" value="SHJ43032.1"/>
    <property type="molecule type" value="Genomic_DNA"/>
</dbReference>
<dbReference type="GO" id="GO:0046872">
    <property type="term" value="F:metal ion binding"/>
    <property type="evidence" value="ECO:0007669"/>
    <property type="project" value="UniProtKB-KW"/>
</dbReference>
<dbReference type="PANTHER" id="PTHR16222">
    <property type="entry name" value="ADP-RIBOSYLGLYCOHYDROLASE"/>
    <property type="match status" value="1"/>
</dbReference>
<gene>
    <name evidence="4" type="ORF">SAMN02745219_02532</name>
</gene>
<evidence type="ECO:0000256" key="3">
    <source>
        <dbReference type="PIRSR" id="PIRSR605502-1"/>
    </source>
</evidence>
<comment type="cofactor">
    <cofactor evidence="3">
        <name>Mg(2+)</name>
        <dbReference type="ChEBI" id="CHEBI:18420"/>
    </cofactor>
    <text evidence="3">Binds 2 magnesium ions per subunit.</text>
</comment>
<keyword evidence="3" id="KW-0460">Magnesium</keyword>
<dbReference type="Gene3D" id="1.10.4080.10">
    <property type="entry name" value="ADP-ribosylation/Crystallin J1"/>
    <property type="match status" value="1"/>
</dbReference>
<sequence>MDPEVLQRKFCGCLLGLALGDALGAPFEGRELVSHSEIHAIAEKTKILRYTDDTHMALGVAESLIACRGFNGRHMAETFVRNFEQEPWRGYGPGPPRVFRRIKLGARWDRAAEDVYPGGSFGNCAAMRAAPVGLFYC</sequence>
<keyword evidence="2 4" id="KW-0378">Hydrolase</keyword>
<dbReference type="GO" id="GO:0016787">
    <property type="term" value="F:hydrolase activity"/>
    <property type="evidence" value="ECO:0007669"/>
    <property type="project" value="UniProtKB-KW"/>
</dbReference>
<evidence type="ECO:0000313" key="5">
    <source>
        <dbReference type="Proteomes" id="UP000184529"/>
    </source>
</evidence>
<dbReference type="RefSeq" id="WP_072870108.1">
    <property type="nucleotide sequence ID" value="NZ_FQZM01000034.1"/>
</dbReference>
<reference evidence="5" key="1">
    <citation type="submission" date="2016-11" db="EMBL/GenBank/DDBJ databases">
        <authorList>
            <person name="Varghese N."/>
            <person name="Submissions S."/>
        </authorList>
    </citation>
    <scope>NUCLEOTIDE SEQUENCE [LARGE SCALE GENOMIC DNA]</scope>
    <source>
        <strain evidence="5">DSM 16057</strain>
    </source>
</reference>
<comment type="similarity">
    <text evidence="1">Belongs to the ADP-ribosylglycohydrolase family.</text>
</comment>
<dbReference type="AlphaFoldDB" id="A0A1M6J8S9"/>
<organism evidence="4 5">
    <name type="scientific">Desulfofundulus thermosubterraneus DSM 16057</name>
    <dbReference type="NCBI Taxonomy" id="1121432"/>
    <lineage>
        <taxon>Bacteria</taxon>
        <taxon>Bacillati</taxon>
        <taxon>Bacillota</taxon>
        <taxon>Clostridia</taxon>
        <taxon>Eubacteriales</taxon>
        <taxon>Peptococcaceae</taxon>
        <taxon>Desulfofundulus</taxon>
    </lineage>
</organism>
<dbReference type="STRING" id="1121432.SAMN02745219_02532"/>
<protein>
    <submittedName>
        <fullName evidence="4">ADP-ribosylglycohydrolase</fullName>
    </submittedName>
</protein>
<dbReference type="InterPro" id="IPR050792">
    <property type="entry name" value="ADP-ribosylglycohydrolase"/>
</dbReference>
<dbReference type="Proteomes" id="UP000184529">
    <property type="component" value="Unassembled WGS sequence"/>
</dbReference>
<keyword evidence="3" id="KW-0479">Metal-binding</keyword>
<feature type="binding site" evidence="3">
    <location>
        <position position="52"/>
    </location>
    <ligand>
        <name>Mg(2+)</name>
        <dbReference type="ChEBI" id="CHEBI:18420"/>
        <label>1</label>
    </ligand>
</feature>
<evidence type="ECO:0000256" key="1">
    <source>
        <dbReference type="ARBA" id="ARBA00010702"/>
    </source>
</evidence>
<dbReference type="InterPro" id="IPR036705">
    <property type="entry name" value="Ribosyl_crysJ1_sf"/>
</dbReference>
<proteinExistence type="inferred from homology"/>
<dbReference type="Pfam" id="PF03747">
    <property type="entry name" value="ADP_ribosyl_GH"/>
    <property type="match status" value="1"/>
</dbReference>
<dbReference type="PANTHER" id="PTHR16222:SF24">
    <property type="entry name" value="ADP-RIBOSYLHYDROLASE ARH3"/>
    <property type="match status" value="1"/>
</dbReference>
<feature type="binding site" evidence="3">
    <location>
        <position position="51"/>
    </location>
    <ligand>
        <name>Mg(2+)</name>
        <dbReference type="ChEBI" id="CHEBI:18420"/>
        <label>1</label>
    </ligand>
</feature>
<feature type="binding site" evidence="3">
    <location>
        <position position="53"/>
    </location>
    <ligand>
        <name>Mg(2+)</name>
        <dbReference type="ChEBI" id="CHEBI:18420"/>
        <label>1</label>
    </ligand>
</feature>
<evidence type="ECO:0000313" key="4">
    <source>
        <dbReference type="EMBL" id="SHJ43032.1"/>
    </source>
</evidence>
<dbReference type="SUPFAM" id="SSF101478">
    <property type="entry name" value="ADP-ribosylglycohydrolase"/>
    <property type="match status" value="1"/>
</dbReference>
<keyword evidence="5" id="KW-1185">Reference proteome</keyword>